<protein>
    <recommendedName>
        <fullName evidence="2">DUF7507 domain-containing protein</fullName>
    </recommendedName>
</protein>
<dbReference type="Pfam" id="PF24346">
    <property type="entry name" value="DUF7507"/>
    <property type="match status" value="2"/>
</dbReference>
<evidence type="ECO:0000313" key="4">
    <source>
        <dbReference type="Proteomes" id="UP000523955"/>
    </source>
</evidence>
<dbReference type="InterPro" id="IPR047589">
    <property type="entry name" value="DUF11_rpt"/>
</dbReference>
<dbReference type="RefSeq" id="WP_185252016.1">
    <property type="nucleotide sequence ID" value="NZ_JACKXE010000001.1"/>
</dbReference>
<keyword evidence="4" id="KW-1185">Reference proteome</keyword>
<feature type="domain" description="DUF7507" evidence="2">
    <location>
        <begin position="299"/>
        <end position="407"/>
    </location>
</feature>
<accession>A0A7X0RGU2</accession>
<gene>
    <name evidence="3" type="ORF">H5V45_05560</name>
</gene>
<dbReference type="AlphaFoldDB" id="A0A7X0RGU2"/>
<keyword evidence="1" id="KW-0732">Signal</keyword>
<dbReference type="NCBIfam" id="TIGR01451">
    <property type="entry name" value="B_ant_repeat"/>
    <property type="match status" value="2"/>
</dbReference>
<evidence type="ECO:0000256" key="1">
    <source>
        <dbReference type="SAM" id="SignalP"/>
    </source>
</evidence>
<organism evidence="3 4">
    <name type="scientific">Nocardioides luti</name>
    <dbReference type="NCBI Taxonomy" id="2761101"/>
    <lineage>
        <taxon>Bacteria</taxon>
        <taxon>Bacillati</taxon>
        <taxon>Actinomycetota</taxon>
        <taxon>Actinomycetes</taxon>
        <taxon>Propionibacteriales</taxon>
        <taxon>Nocardioidaceae</taxon>
        <taxon>Nocardioides</taxon>
    </lineage>
</organism>
<comment type="caution">
    <text evidence="3">The sequence shown here is derived from an EMBL/GenBank/DDBJ whole genome shotgun (WGS) entry which is preliminary data.</text>
</comment>
<evidence type="ECO:0000259" key="2">
    <source>
        <dbReference type="Pfam" id="PF24346"/>
    </source>
</evidence>
<feature type="domain" description="DUF7507" evidence="2">
    <location>
        <begin position="167"/>
        <end position="275"/>
    </location>
</feature>
<dbReference type="EMBL" id="JACKXE010000001">
    <property type="protein sequence ID" value="MBB6626783.1"/>
    <property type="molecule type" value="Genomic_DNA"/>
</dbReference>
<feature type="chain" id="PRO_5030702167" description="DUF7507 domain-containing protein" evidence="1">
    <location>
        <begin position="28"/>
        <end position="642"/>
    </location>
</feature>
<evidence type="ECO:0000313" key="3">
    <source>
        <dbReference type="EMBL" id="MBB6626783.1"/>
    </source>
</evidence>
<dbReference type="InterPro" id="IPR055354">
    <property type="entry name" value="DUF7507"/>
</dbReference>
<sequence>MLKRIATLAALVGLLVAALLAPTAAFAGSGSPAGNNGTVKIAEDGDFDTPSNDPHVGCTFTVEWYGFDKGSDIISTVSFEMQAPTADVALTVTGDTTVFVGGDDNSGGGSAAGLDGREPYTLAFKGAAHPQQGYHIKMTINTPGSNGADKKSKVFWVTGCAETVTPAPKMTMTKTVADSNDADTLASQGEVLTYSFSVTNTGNVPLTNVKITDAMIPALANGAVCAATLAVGATTTCPGMAPATHVVTAAEVAAGKVLNTATTTGTPPSGANVTAQATAKITSYAPPVVTPPGDTVTPAPSISLTKAVADSDDADSLASQDETLTYSFSVTNTGNVALTNVTLTDAMIPALANGALCVADLAVGATTTCPALPAATHLVSAADAAHGTVDNTATVTGTSPAGTHVSDQDSATITTVAPVVTPDPTPAPAPFTWDWTYADPSCSALTVVYPSNIPDGQANDVNVRILTHKGEVTLNFHNNEGFWGGTTLFDFLSHPKWPAGVTSYSVVWTQVGGTNYHWQGNVKCLIKDDGNPATADAPVGVTTVSGWRSSTVTVRKGQTVSADTVSVSQAGDQDLVLQVLRAGSARGASTWQDVKTVATDGDTAKVTFGRQLRKGTFKYRLVVAGSDTVTGAATKSFTVKVK</sequence>
<name>A0A7X0RGU2_9ACTN</name>
<proteinExistence type="predicted"/>
<dbReference type="Proteomes" id="UP000523955">
    <property type="component" value="Unassembled WGS sequence"/>
</dbReference>
<feature type="signal peptide" evidence="1">
    <location>
        <begin position="1"/>
        <end position="27"/>
    </location>
</feature>
<reference evidence="3 4" key="1">
    <citation type="submission" date="2020-08" db="EMBL/GenBank/DDBJ databases">
        <authorList>
            <person name="Seo M.-J."/>
        </authorList>
    </citation>
    <scope>NUCLEOTIDE SEQUENCE [LARGE SCALE GENOMIC DNA]</scope>
    <source>
        <strain evidence="3 4">KIGAM211</strain>
    </source>
</reference>